<keyword evidence="1" id="KW-0472">Membrane</keyword>
<evidence type="ECO:0000313" key="3">
    <source>
        <dbReference type="Proteomes" id="UP000199435"/>
    </source>
</evidence>
<dbReference type="Proteomes" id="UP000199435">
    <property type="component" value="Unassembled WGS sequence"/>
</dbReference>
<keyword evidence="1" id="KW-1133">Transmembrane helix</keyword>
<protein>
    <recommendedName>
        <fullName evidence="4">Nuclease homologue</fullName>
    </recommendedName>
</protein>
<name>A0A1C3W9L2_9HYPH</name>
<feature type="transmembrane region" description="Helical" evidence="1">
    <location>
        <begin position="20"/>
        <end position="37"/>
    </location>
</feature>
<dbReference type="SUPFAM" id="SSF50199">
    <property type="entry name" value="Staphylococcal nuclease"/>
    <property type="match status" value="1"/>
</dbReference>
<accession>A0A1C3W9L2</accession>
<organism evidence="2 3">
    <name type="scientific">Rhizobium miluonense</name>
    <dbReference type="NCBI Taxonomy" id="411945"/>
    <lineage>
        <taxon>Bacteria</taxon>
        <taxon>Pseudomonadati</taxon>
        <taxon>Pseudomonadota</taxon>
        <taxon>Alphaproteobacteria</taxon>
        <taxon>Hyphomicrobiales</taxon>
        <taxon>Rhizobiaceae</taxon>
        <taxon>Rhizobium/Agrobacterium group</taxon>
        <taxon>Rhizobium</taxon>
    </lineage>
</organism>
<dbReference type="InterPro" id="IPR035437">
    <property type="entry name" value="SNase_OB-fold_sf"/>
</dbReference>
<keyword evidence="3" id="KW-1185">Reference proteome</keyword>
<dbReference type="RefSeq" id="WP_092852323.1">
    <property type="nucleotide sequence ID" value="NZ_FMAH01000025.1"/>
</dbReference>
<gene>
    <name evidence="2" type="ORF">GA0061102_102556</name>
</gene>
<evidence type="ECO:0000256" key="1">
    <source>
        <dbReference type="SAM" id="Phobius"/>
    </source>
</evidence>
<dbReference type="AlphaFoldDB" id="A0A1C3W9L2"/>
<reference evidence="3" key="1">
    <citation type="submission" date="2016-08" db="EMBL/GenBank/DDBJ databases">
        <authorList>
            <person name="Varghese N."/>
            <person name="Submissions Spin"/>
        </authorList>
    </citation>
    <scope>NUCLEOTIDE SEQUENCE [LARGE SCALE GENOMIC DNA]</scope>
    <source>
        <strain evidence="3">HAMBI 2971</strain>
    </source>
</reference>
<dbReference type="EMBL" id="FMAH01000025">
    <property type="protein sequence ID" value="SCB36847.1"/>
    <property type="molecule type" value="Genomic_DNA"/>
</dbReference>
<evidence type="ECO:0008006" key="4">
    <source>
        <dbReference type="Google" id="ProtNLM"/>
    </source>
</evidence>
<dbReference type="OrthoDB" id="7469880at2"/>
<sequence>MAKAKRRTRRKPQPKAGSSIWLWGFVGLATVAGLYAYQHRKEMPSMLAHAGAVAGMPHMAQEAPVPAAKPKARPAAVIPEPRATSALPVPPASIPAVPAAIPVALPITKPSIDRPIPGLRAQAGGRFVLCSAGSGTNCVVDGNTFWQDGIRIQLADIDVPGMEAARCPGERQKAMAAKLRLQAILNDGTFVLSGSNRRDDQNGGKLRIAMRAGRSIGDQMVSEGLARRWTGQASSWCS</sequence>
<dbReference type="STRING" id="411945.GA0061102_102556"/>
<keyword evidence="1" id="KW-0812">Transmembrane</keyword>
<evidence type="ECO:0000313" key="2">
    <source>
        <dbReference type="EMBL" id="SCB36847.1"/>
    </source>
</evidence>
<proteinExistence type="predicted"/>
<dbReference type="Gene3D" id="2.40.50.90">
    <property type="match status" value="1"/>
</dbReference>